<feature type="transmembrane region" description="Helical" evidence="1">
    <location>
        <begin position="24"/>
        <end position="42"/>
    </location>
</feature>
<keyword evidence="3" id="KW-1185">Reference proteome</keyword>
<reference evidence="2 3" key="1">
    <citation type="submission" date="2019-04" db="EMBL/GenBank/DDBJ databases">
        <authorList>
            <person name="Li Y."/>
            <person name="Wang J."/>
        </authorList>
    </citation>
    <scope>NUCLEOTIDE SEQUENCE [LARGE SCALE GENOMIC DNA]</scope>
    <source>
        <strain evidence="2 3">DSM 14668</strain>
    </source>
</reference>
<name>A0A4U1IU85_9BACT</name>
<keyword evidence="1" id="KW-1133">Transmembrane helix</keyword>
<evidence type="ECO:0000313" key="3">
    <source>
        <dbReference type="Proteomes" id="UP000309215"/>
    </source>
</evidence>
<sequence>MSLGDKISTLVQSESERAAGPRRALLVASTALLVGLGLVGLRPSDPNDTNLIDLGMVLTLLALFLLIGAIHTYGRLGPDEGEKGSRGG</sequence>
<dbReference type="Proteomes" id="UP000309215">
    <property type="component" value="Unassembled WGS sequence"/>
</dbReference>
<evidence type="ECO:0008006" key="4">
    <source>
        <dbReference type="Google" id="ProtNLM"/>
    </source>
</evidence>
<keyword evidence="1" id="KW-0472">Membrane</keyword>
<evidence type="ECO:0000313" key="2">
    <source>
        <dbReference type="EMBL" id="TKC97933.1"/>
    </source>
</evidence>
<protein>
    <recommendedName>
        <fullName evidence="4">DUF202 domain-containing protein</fullName>
    </recommendedName>
</protein>
<feature type="transmembrane region" description="Helical" evidence="1">
    <location>
        <begin position="54"/>
        <end position="73"/>
    </location>
</feature>
<dbReference type="RefSeq" id="WP_136935029.1">
    <property type="nucleotide sequence ID" value="NZ_SSMQ01000078.1"/>
</dbReference>
<gene>
    <name evidence="2" type="ORF">E8A74_43365</name>
</gene>
<dbReference type="AlphaFoldDB" id="A0A4U1IU85"/>
<accession>A0A4U1IU85</accession>
<keyword evidence="1" id="KW-0812">Transmembrane</keyword>
<dbReference type="EMBL" id="SSMQ01000078">
    <property type="protein sequence ID" value="TKC97933.1"/>
    <property type="molecule type" value="Genomic_DNA"/>
</dbReference>
<organism evidence="2 3">
    <name type="scientific">Polyangium fumosum</name>
    <dbReference type="NCBI Taxonomy" id="889272"/>
    <lineage>
        <taxon>Bacteria</taxon>
        <taxon>Pseudomonadati</taxon>
        <taxon>Myxococcota</taxon>
        <taxon>Polyangia</taxon>
        <taxon>Polyangiales</taxon>
        <taxon>Polyangiaceae</taxon>
        <taxon>Polyangium</taxon>
    </lineage>
</organism>
<comment type="caution">
    <text evidence="2">The sequence shown here is derived from an EMBL/GenBank/DDBJ whole genome shotgun (WGS) entry which is preliminary data.</text>
</comment>
<proteinExistence type="predicted"/>
<evidence type="ECO:0000256" key="1">
    <source>
        <dbReference type="SAM" id="Phobius"/>
    </source>
</evidence>